<accession>A0A517D6B6</accession>
<gene>
    <name evidence="2" type="ORF">FOD75_07430</name>
</gene>
<feature type="transmembrane region" description="Helical" evidence="1">
    <location>
        <begin position="38"/>
        <end position="57"/>
    </location>
</feature>
<proteinExistence type="predicted"/>
<reference evidence="2 3" key="1">
    <citation type="submission" date="2019-07" db="EMBL/GenBank/DDBJ databases">
        <title>Gastrointestinal microbiota of Peromyscus leucopus, the white-footed mouse.</title>
        <authorList>
            <person name="Milovic A."/>
            <person name="Bassam K."/>
            <person name="Barbour A.G."/>
        </authorList>
    </citation>
    <scope>NUCLEOTIDE SEQUENCE [LARGE SCALE GENOMIC DNA]</scope>
    <source>
        <strain evidence="2 3">LL7</strain>
    </source>
</reference>
<organism evidence="2 3">
    <name type="scientific">Limosilactobacillus reuteri</name>
    <name type="common">Lactobacillus reuteri</name>
    <dbReference type="NCBI Taxonomy" id="1598"/>
    <lineage>
        <taxon>Bacteria</taxon>
        <taxon>Bacillati</taxon>
        <taxon>Bacillota</taxon>
        <taxon>Bacilli</taxon>
        <taxon>Lactobacillales</taxon>
        <taxon>Lactobacillaceae</taxon>
        <taxon>Limosilactobacillus</taxon>
    </lineage>
</organism>
<evidence type="ECO:0000313" key="3">
    <source>
        <dbReference type="Proteomes" id="UP000316394"/>
    </source>
</evidence>
<dbReference type="EMBL" id="CP041676">
    <property type="protein sequence ID" value="QDR72905.1"/>
    <property type="molecule type" value="Genomic_DNA"/>
</dbReference>
<dbReference type="AlphaFoldDB" id="A0A517D6B6"/>
<dbReference type="Proteomes" id="UP000316394">
    <property type="component" value="Chromosome"/>
</dbReference>
<evidence type="ECO:0000313" key="2">
    <source>
        <dbReference type="EMBL" id="QDR72905.1"/>
    </source>
</evidence>
<keyword evidence="1" id="KW-1133">Transmembrane helix</keyword>
<dbReference type="RefSeq" id="WP_144227282.1">
    <property type="nucleotide sequence ID" value="NZ_CP041676.1"/>
</dbReference>
<protein>
    <submittedName>
        <fullName evidence="2">Uncharacterized protein</fullName>
    </submittedName>
</protein>
<keyword evidence="1" id="KW-0812">Transmembrane</keyword>
<keyword evidence="1" id="KW-0472">Membrane</keyword>
<name>A0A517D6B6_LIMRT</name>
<evidence type="ECO:0000256" key="1">
    <source>
        <dbReference type="SAM" id="Phobius"/>
    </source>
</evidence>
<sequence>MKYLRNLLIILIGILLGSLVHLKLNIKITGEELGSIADWFSGTIGAIGILVSLWIAFSKVKINILTALEQKNCRGCQLIIMNMSPNIIELFPVVEKNVSIVKPDKGIYRFNSVVDEDESKRTHELQIKFTNHKFAKLTFINIITGKKITIRMIRKRDGQWKLWKLKFLD</sequence>